<dbReference type="EMBL" id="BPLR01002245">
    <property type="protein sequence ID" value="GIX71674.1"/>
    <property type="molecule type" value="Genomic_DNA"/>
</dbReference>
<accession>A0AAV4MI61</accession>
<dbReference type="Proteomes" id="UP001054945">
    <property type="component" value="Unassembled WGS sequence"/>
</dbReference>
<gene>
    <name evidence="1" type="ORF">CEXT_637641</name>
</gene>
<evidence type="ECO:0000313" key="2">
    <source>
        <dbReference type="Proteomes" id="UP001054945"/>
    </source>
</evidence>
<protein>
    <submittedName>
        <fullName evidence="1">Uncharacterized protein</fullName>
    </submittedName>
</protein>
<dbReference type="AlphaFoldDB" id="A0AAV4MI61"/>
<name>A0AAV4MI61_CAEEX</name>
<proteinExistence type="predicted"/>
<sequence>MNRSVLILCDRCILCGNTKGYCVLSKVGRKLPNGSCHCAFLACAGQSFPVWLFPGLHGTQPRLKLFDKQGPSLLGRRFIDEKVINLIVSINKNPLYLDQNNLNNKQYPKKKIYIYI</sequence>
<organism evidence="1 2">
    <name type="scientific">Caerostris extrusa</name>
    <name type="common">Bark spider</name>
    <name type="synonym">Caerostris bankana</name>
    <dbReference type="NCBI Taxonomy" id="172846"/>
    <lineage>
        <taxon>Eukaryota</taxon>
        <taxon>Metazoa</taxon>
        <taxon>Ecdysozoa</taxon>
        <taxon>Arthropoda</taxon>
        <taxon>Chelicerata</taxon>
        <taxon>Arachnida</taxon>
        <taxon>Araneae</taxon>
        <taxon>Araneomorphae</taxon>
        <taxon>Entelegynae</taxon>
        <taxon>Araneoidea</taxon>
        <taxon>Araneidae</taxon>
        <taxon>Caerostris</taxon>
    </lineage>
</organism>
<reference evidence="1 2" key="1">
    <citation type="submission" date="2021-06" db="EMBL/GenBank/DDBJ databases">
        <title>Caerostris extrusa draft genome.</title>
        <authorList>
            <person name="Kono N."/>
            <person name="Arakawa K."/>
        </authorList>
    </citation>
    <scope>NUCLEOTIDE SEQUENCE [LARGE SCALE GENOMIC DNA]</scope>
</reference>
<keyword evidence="2" id="KW-1185">Reference proteome</keyword>
<comment type="caution">
    <text evidence="1">The sequence shown here is derived from an EMBL/GenBank/DDBJ whole genome shotgun (WGS) entry which is preliminary data.</text>
</comment>
<evidence type="ECO:0000313" key="1">
    <source>
        <dbReference type="EMBL" id="GIX71674.1"/>
    </source>
</evidence>